<gene>
    <name evidence="2" type="ORF">HIM_09644</name>
</gene>
<dbReference type="PANTHER" id="PTHR47611:SF1">
    <property type="entry name" value="CCHC-TYPE DOMAIN-CONTAINING PROTEIN"/>
    <property type="match status" value="1"/>
</dbReference>
<dbReference type="EMBL" id="KQ030598">
    <property type="protein sequence ID" value="KJZ70940.1"/>
    <property type="molecule type" value="Genomic_DNA"/>
</dbReference>
<dbReference type="GO" id="GO:0046983">
    <property type="term" value="F:protein dimerization activity"/>
    <property type="evidence" value="ECO:0007669"/>
    <property type="project" value="InterPro"/>
</dbReference>
<reference evidence="2 3" key="1">
    <citation type="journal article" date="2014" name="Genome Biol. Evol.">
        <title>Comparative genomics and transcriptomics analyses reveal divergent lifestyle features of nematode endoparasitic fungus Hirsutella minnesotensis.</title>
        <authorList>
            <person name="Lai Y."/>
            <person name="Liu K."/>
            <person name="Zhang X."/>
            <person name="Zhang X."/>
            <person name="Li K."/>
            <person name="Wang N."/>
            <person name="Shu C."/>
            <person name="Wu Y."/>
            <person name="Wang C."/>
            <person name="Bushley K.E."/>
            <person name="Xiang M."/>
            <person name="Liu X."/>
        </authorList>
    </citation>
    <scope>NUCLEOTIDE SEQUENCE [LARGE SCALE GENOMIC DNA]</scope>
    <source>
        <strain evidence="2 3">3608</strain>
    </source>
</reference>
<dbReference type="Pfam" id="PF05699">
    <property type="entry name" value="Dimer_Tnp_hAT"/>
    <property type="match status" value="1"/>
</dbReference>
<evidence type="ECO:0000313" key="2">
    <source>
        <dbReference type="EMBL" id="KJZ70940.1"/>
    </source>
</evidence>
<protein>
    <recommendedName>
        <fullName evidence="1">HAT C-terminal dimerisation domain-containing protein</fullName>
    </recommendedName>
</protein>
<evidence type="ECO:0000313" key="3">
    <source>
        <dbReference type="Proteomes" id="UP000054481"/>
    </source>
</evidence>
<dbReference type="InterPro" id="IPR008906">
    <property type="entry name" value="HATC_C_dom"/>
</dbReference>
<accession>A0A0F7ZL53</accession>
<dbReference type="OrthoDB" id="4961408at2759"/>
<dbReference type="SUPFAM" id="SSF53098">
    <property type="entry name" value="Ribonuclease H-like"/>
    <property type="match status" value="1"/>
</dbReference>
<dbReference type="PANTHER" id="PTHR47611">
    <property type="entry name" value="HAT DIMERISATION DOMAIN, C-TERMINAL"/>
    <property type="match status" value="1"/>
</dbReference>
<name>A0A0F7ZL53_9HYPO</name>
<dbReference type="Proteomes" id="UP000054481">
    <property type="component" value="Unassembled WGS sequence"/>
</dbReference>
<dbReference type="AlphaFoldDB" id="A0A0F7ZL53"/>
<evidence type="ECO:0000259" key="1">
    <source>
        <dbReference type="Pfam" id="PF05699"/>
    </source>
</evidence>
<proteinExistence type="predicted"/>
<sequence length="229" mass="26679">MASQQDPQASQAAIPAVNSFEHTLYVRLDHFQHEQPIDRTVRPTFDPEPERGHKTWEDRQDWIERAKARVGQLWRDEYKPATQCCDIRQIPEQMPHTRRPNGYKAWMKEQKATIFSMDDDEYDVYCREPVMMVPDPLKWWLDPAQRRRFPGLSLMAIDILSIASMSAETERLFSKAKLSVTDQRGSMNVETLNLLECLRSWDASALILPTECQYINGDRDSSERFGSEA</sequence>
<organism evidence="2 3">
    <name type="scientific">Hirsutella minnesotensis 3608</name>
    <dbReference type="NCBI Taxonomy" id="1043627"/>
    <lineage>
        <taxon>Eukaryota</taxon>
        <taxon>Fungi</taxon>
        <taxon>Dikarya</taxon>
        <taxon>Ascomycota</taxon>
        <taxon>Pezizomycotina</taxon>
        <taxon>Sordariomycetes</taxon>
        <taxon>Hypocreomycetidae</taxon>
        <taxon>Hypocreales</taxon>
        <taxon>Ophiocordycipitaceae</taxon>
        <taxon>Hirsutella</taxon>
    </lineage>
</organism>
<dbReference type="InterPro" id="IPR012337">
    <property type="entry name" value="RNaseH-like_sf"/>
</dbReference>
<feature type="domain" description="HAT C-terminal dimerisation" evidence="1">
    <location>
        <begin position="121"/>
        <end position="201"/>
    </location>
</feature>
<keyword evidence="3" id="KW-1185">Reference proteome</keyword>